<dbReference type="AlphaFoldDB" id="A0A8T1N4E8"/>
<comment type="subcellular location">
    <subcellularLocation>
        <location evidence="1">Membrane</location>
    </subcellularLocation>
</comment>
<dbReference type="Pfam" id="PF08263">
    <property type="entry name" value="LRRNT_2"/>
    <property type="match status" value="1"/>
</dbReference>
<evidence type="ECO:0000256" key="9">
    <source>
        <dbReference type="ARBA" id="ARBA00023180"/>
    </source>
</evidence>
<keyword evidence="9" id="KW-0325">Glycoprotein</keyword>
<evidence type="ECO:0000256" key="8">
    <source>
        <dbReference type="ARBA" id="ARBA00023136"/>
    </source>
</evidence>
<keyword evidence="8 11" id="KW-0472">Membrane</keyword>
<dbReference type="EMBL" id="CM031840">
    <property type="protein sequence ID" value="KAG6672389.1"/>
    <property type="molecule type" value="Genomic_DNA"/>
</dbReference>
<proteinExistence type="predicted"/>
<feature type="domain" description="Protein kinase" evidence="12">
    <location>
        <begin position="478"/>
        <end position="762"/>
    </location>
</feature>
<dbReference type="InterPro" id="IPR050647">
    <property type="entry name" value="Plant_LRR-RLKs"/>
</dbReference>
<name>A0A8T1N4E8_CARIL</name>
<dbReference type="SMART" id="SM00369">
    <property type="entry name" value="LRR_TYP"/>
    <property type="match status" value="5"/>
</dbReference>
<dbReference type="FunFam" id="3.30.200.20:FF:000433">
    <property type="entry name" value="Predicted protein"/>
    <property type="match status" value="1"/>
</dbReference>
<keyword evidence="6" id="KW-0067">ATP-binding</keyword>
<dbReference type="PANTHER" id="PTHR48056:SF81">
    <property type="entry name" value="RECEPTOR PROTEIN-TYROSINE KINASE CEPR1"/>
    <property type="match status" value="1"/>
</dbReference>
<dbReference type="EMBL" id="CM031840">
    <property type="protein sequence ID" value="KAG6672394.1"/>
    <property type="molecule type" value="Genomic_DNA"/>
</dbReference>
<dbReference type="FunFam" id="1.10.510.10:FF:000448">
    <property type="entry name" value="Putative LRR receptor-like serine/threonine-protein kinase"/>
    <property type="match status" value="1"/>
</dbReference>
<dbReference type="InterPro" id="IPR003591">
    <property type="entry name" value="Leu-rich_rpt_typical-subtyp"/>
</dbReference>
<dbReference type="PROSITE" id="PS50011">
    <property type="entry name" value="PROTEIN_KINASE_DOM"/>
    <property type="match status" value="1"/>
</dbReference>
<dbReference type="FunFam" id="3.80.10.10:FF:000383">
    <property type="entry name" value="Leucine-rich repeat receptor protein kinase EMS1"/>
    <property type="match status" value="1"/>
</dbReference>
<keyword evidence="3 11" id="KW-0812">Transmembrane</keyword>
<comment type="caution">
    <text evidence="13">The sequence shown here is derived from an EMBL/GenBank/DDBJ whole genome shotgun (WGS) entry which is preliminary data.</text>
</comment>
<reference evidence="13" key="1">
    <citation type="submission" date="2020-12" db="EMBL/GenBank/DDBJ databases">
        <title>WGS assembly of Carya illinoinensis cv. Pawnee.</title>
        <authorList>
            <person name="Platts A."/>
            <person name="Shu S."/>
            <person name="Wright S."/>
            <person name="Barry K."/>
            <person name="Edger P."/>
            <person name="Pires J.C."/>
            <person name="Schmutz J."/>
        </authorList>
    </citation>
    <scope>NUCLEOTIDE SEQUENCE</scope>
    <source>
        <tissue evidence="13">Leaf</tissue>
    </source>
</reference>
<evidence type="ECO:0000256" key="11">
    <source>
        <dbReference type="SAM" id="Phobius"/>
    </source>
</evidence>
<dbReference type="Pfam" id="PF07714">
    <property type="entry name" value="PK_Tyr_Ser-Thr"/>
    <property type="match status" value="1"/>
</dbReference>
<organism evidence="13 15">
    <name type="scientific">Carya illinoinensis</name>
    <name type="common">Pecan</name>
    <dbReference type="NCBI Taxonomy" id="32201"/>
    <lineage>
        <taxon>Eukaryota</taxon>
        <taxon>Viridiplantae</taxon>
        <taxon>Streptophyta</taxon>
        <taxon>Embryophyta</taxon>
        <taxon>Tracheophyta</taxon>
        <taxon>Spermatophyta</taxon>
        <taxon>Magnoliopsida</taxon>
        <taxon>eudicotyledons</taxon>
        <taxon>Gunneridae</taxon>
        <taxon>Pentapetalae</taxon>
        <taxon>rosids</taxon>
        <taxon>fabids</taxon>
        <taxon>Fagales</taxon>
        <taxon>Juglandaceae</taxon>
        <taxon>Carya</taxon>
    </lineage>
</organism>
<dbReference type="Proteomes" id="UP000811609">
    <property type="component" value="Chromosome 16"/>
</dbReference>
<keyword evidence="2" id="KW-0433">Leucine-rich repeat</keyword>
<evidence type="ECO:0000256" key="1">
    <source>
        <dbReference type="ARBA" id="ARBA00004370"/>
    </source>
</evidence>
<feature type="compositionally biased region" description="Polar residues" evidence="10">
    <location>
        <begin position="795"/>
        <end position="815"/>
    </location>
</feature>
<dbReference type="InterPro" id="IPR000719">
    <property type="entry name" value="Prot_kinase_dom"/>
</dbReference>
<evidence type="ECO:0000256" key="3">
    <source>
        <dbReference type="ARBA" id="ARBA00022692"/>
    </source>
</evidence>
<protein>
    <recommendedName>
        <fullName evidence="12">Protein kinase domain-containing protein</fullName>
    </recommendedName>
</protein>
<dbReference type="GO" id="GO:0016020">
    <property type="term" value="C:membrane"/>
    <property type="evidence" value="ECO:0007669"/>
    <property type="project" value="UniProtKB-SubCell"/>
</dbReference>
<dbReference type="GO" id="GO:0033612">
    <property type="term" value="F:receptor serine/threonine kinase binding"/>
    <property type="evidence" value="ECO:0007669"/>
    <property type="project" value="TreeGrafter"/>
</dbReference>
<feature type="transmembrane region" description="Helical" evidence="11">
    <location>
        <begin position="16"/>
        <end position="35"/>
    </location>
</feature>
<evidence type="ECO:0000256" key="6">
    <source>
        <dbReference type="ARBA" id="ARBA00022840"/>
    </source>
</evidence>
<dbReference type="PANTHER" id="PTHR48056">
    <property type="entry name" value="LRR RECEPTOR-LIKE SERINE/THREONINE-PROTEIN KINASE-RELATED"/>
    <property type="match status" value="1"/>
</dbReference>
<evidence type="ECO:0000313" key="14">
    <source>
        <dbReference type="EMBL" id="KAG6672389.1"/>
    </source>
</evidence>
<dbReference type="Pfam" id="PF00560">
    <property type="entry name" value="LRR_1"/>
    <property type="match status" value="1"/>
</dbReference>
<sequence length="852" mass="93808">MVNINGTLSQTAMEEARRVLVMVAIFMFVLIRCAGARQQVRLSSHVERVALLELRSSLGLRSKDWPLKADPCLIWVGVQCQNGRVVGITVSGLRRTRLGRKNPQFALDSLANLTLLQEFNASGFSLPGTIPDWFGNSFNALQRLDLRSCSVIGPIPPSLGNLRKLNYLYLSGNSLAGAISPALGQLSELLVLDLSRNTLTGSVPSSFDSLGALTKLYLSSNYLSGSIPAGLGKLSNLQYLNLSDNSFASSIPLQLGGLSQLVELDLSKNSLSGSLPVDLRGLRSLRRMNVEHNVLEGPLPDDLFMSLSSNIKATDAVFNLSNNQLYGSLNLSSLRKFRLVDLSDNYFQGMVLDASQTKATLDGNCLQVPGQRSLEECRQFYNERGLSFEAPETSKPNKRSIYIRVGLFGGIGFIVLLVFVTVLILRTCDKGVENQRGTANVGSVTEGDLPSLPKDPVSMICLGESFTYENMLLFTDDFSEANLIKHGHSGDLFHGFLVGGVPVVIKRVDLRSFKKESYMIELEFFSKVAHTRLVPLLGHCLEHENEKLLVYKDMPNGDLANSLHRVTNSKEEKLQSLDWITRLKIATGAAEGLAYLHECTPPIIHRDIQASSILLDDKFEVRLGSLSEVHVQEGDSRHNVLARFWRKPQISEQGPSGSSSATCAHDVYCFGKVLLELVTGKLGISKSDDDATREWLEQMLPYISSSDKELVTTIIDPSLIIDEDLLEEVWAMAIVARSCLNPKPSKRPPMKHVLKALENPVKVVREESFTSVRMRTMSSSSWSFAFFGSWQHSSSDGATNPGHTGTSGSRQSGRVNSHGSGGHDHSSSNKRLSSEIFPEPIEMLDLERQDEH</sequence>
<evidence type="ECO:0000256" key="7">
    <source>
        <dbReference type="ARBA" id="ARBA00022989"/>
    </source>
</evidence>
<dbReference type="GO" id="GO:0004672">
    <property type="term" value="F:protein kinase activity"/>
    <property type="evidence" value="ECO:0007669"/>
    <property type="project" value="InterPro"/>
</dbReference>
<evidence type="ECO:0000256" key="10">
    <source>
        <dbReference type="SAM" id="MobiDB-lite"/>
    </source>
</evidence>
<dbReference type="InterPro" id="IPR001245">
    <property type="entry name" value="Ser-Thr/Tyr_kinase_cat_dom"/>
</dbReference>
<dbReference type="FunFam" id="3.80.10.10:FF:000561">
    <property type="entry name" value="Probable LRR receptor-like serine/threonine-protein kinase At2g16250"/>
    <property type="match status" value="1"/>
</dbReference>
<dbReference type="InterPro" id="IPR013210">
    <property type="entry name" value="LRR_N_plant-typ"/>
</dbReference>
<evidence type="ECO:0000256" key="5">
    <source>
        <dbReference type="ARBA" id="ARBA00022741"/>
    </source>
</evidence>
<keyword evidence="4" id="KW-0677">Repeat</keyword>
<dbReference type="EMBL" id="CM031824">
    <property type="protein sequence ID" value="KAG6624912.1"/>
    <property type="molecule type" value="Genomic_DNA"/>
</dbReference>
<keyword evidence="15" id="KW-1185">Reference proteome</keyword>
<accession>A0A8T1N4E8</accession>
<evidence type="ECO:0000259" key="12">
    <source>
        <dbReference type="PROSITE" id="PS50011"/>
    </source>
</evidence>
<evidence type="ECO:0000256" key="2">
    <source>
        <dbReference type="ARBA" id="ARBA00022614"/>
    </source>
</evidence>
<dbReference type="EMBL" id="CM031840">
    <property type="protein sequence ID" value="KAG6672393.1"/>
    <property type="molecule type" value="Genomic_DNA"/>
</dbReference>
<evidence type="ECO:0000313" key="13">
    <source>
        <dbReference type="EMBL" id="KAG6624912.1"/>
    </source>
</evidence>
<keyword evidence="7 11" id="KW-1133">Transmembrane helix</keyword>
<dbReference type="GO" id="GO:0005524">
    <property type="term" value="F:ATP binding"/>
    <property type="evidence" value="ECO:0007669"/>
    <property type="project" value="UniProtKB-KW"/>
</dbReference>
<evidence type="ECO:0000313" key="15">
    <source>
        <dbReference type="Proteomes" id="UP000811609"/>
    </source>
</evidence>
<dbReference type="Proteomes" id="UP000811246">
    <property type="component" value="Chromosome 16"/>
</dbReference>
<dbReference type="Pfam" id="PF13855">
    <property type="entry name" value="LRR_8"/>
    <property type="match status" value="2"/>
</dbReference>
<evidence type="ECO:0000256" key="4">
    <source>
        <dbReference type="ARBA" id="ARBA00022737"/>
    </source>
</evidence>
<feature type="transmembrane region" description="Helical" evidence="11">
    <location>
        <begin position="401"/>
        <end position="425"/>
    </location>
</feature>
<gene>
    <name evidence="13" type="ORF">CIPAW_16G059000</name>
    <name evidence="14" type="ORF">I3842_16G055200</name>
</gene>
<keyword evidence="5" id="KW-0547">Nucleotide-binding</keyword>
<dbReference type="InterPro" id="IPR001611">
    <property type="entry name" value="Leu-rich_rpt"/>
</dbReference>
<reference evidence="14" key="2">
    <citation type="submission" date="2021-01" db="EMBL/GenBank/DDBJ databases">
        <authorList>
            <person name="Lovell J.T."/>
            <person name="Bentley N."/>
            <person name="Bhattarai G."/>
            <person name="Jenkins J.W."/>
            <person name="Sreedasyam A."/>
            <person name="Alarcon Y."/>
            <person name="Bock C."/>
            <person name="Boston L."/>
            <person name="Carlson J."/>
            <person name="Cervantes K."/>
            <person name="Clermont K."/>
            <person name="Krom N."/>
            <person name="Kubenka K."/>
            <person name="Mamidi S."/>
            <person name="Mattison C."/>
            <person name="Monteros M."/>
            <person name="Pisani C."/>
            <person name="Plott C."/>
            <person name="Rajasekar S."/>
            <person name="Rhein H.S."/>
            <person name="Rohla C."/>
            <person name="Song M."/>
            <person name="Hilaire R.S."/>
            <person name="Shu S."/>
            <person name="Wells L."/>
            <person name="Wang X."/>
            <person name="Webber J."/>
            <person name="Heerema R.J."/>
            <person name="Klein P."/>
            <person name="Conner P."/>
            <person name="Grauke L."/>
            <person name="Grimwood J."/>
            <person name="Schmutz J."/>
            <person name="Randall J.J."/>
        </authorList>
    </citation>
    <scope>NUCLEOTIDE SEQUENCE</scope>
    <source>
        <tissue evidence="14">Leaf</tissue>
    </source>
</reference>
<feature type="region of interest" description="Disordered" evidence="10">
    <location>
        <begin position="795"/>
        <end position="852"/>
    </location>
</feature>